<evidence type="ECO:0000313" key="3">
    <source>
        <dbReference type="EMBL" id="SMP30883.1"/>
    </source>
</evidence>
<dbReference type="AlphaFoldDB" id="A0AA45WS34"/>
<dbReference type="PANTHER" id="PTHR40027:SF1">
    <property type="entry name" value="CELL DIVISION PROTEIN DIVIC"/>
    <property type="match status" value="1"/>
</dbReference>
<keyword evidence="4" id="KW-1185">Reference proteome</keyword>
<evidence type="ECO:0000313" key="4">
    <source>
        <dbReference type="Proteomes" id="UP001157946"/>
    </source>
</evidence>
<keyword evidence="3" id="KW-0132">Cell division</keyword>
<dbReference type="Pfam" id="PF04977">
    <property type="entry name" value="DivIC"/>
    <property type="match status" value="1"/>
</dbReference>
<evidence type="ECO:0000256" key="2">
    <source>
        <dbReference type="SAM" id="Phobius"/>
    </source>
</evidence>
<organism evidence="3 4">
    <name type="scientific">Laceyella tengchongensis</name>
    <dbReference type="NCBI Taxonomy" id="574699"/>
    <lineage>
        <taxon>Bacteria</taxon>
        <taxon>Bacillati</taxon>
        <taxon>Bacillota</taxon>
        <taxon>Bacilli</taxon>
        <taxon>Bacillales</taxon>
        <taxon>Thermoactinomycetaceae</taxon>
        <taxon>Laceyella</taxon>
    </lineage>
</organism>
<keyword evidence="3" id="KW-0131">Cell cycle</keyword>
<keyword evidence="1" id="KW-0175">Coiled coil</keyword>
<name>A0AA45WS34_9BACL</name>
<gene>
    <name evidence="3" type="ORF">SAMN06265361_107134</name>
</gene>
<accession>A0AA45WS34</accession>
<protein>
    <submittedName>
        <fullName evidence="3">Cell division protein FtsB</fullName>
    </submittedName>
</protein>
<dbReference type="GO" id="GO:0051301">
    <property type="term" value="P:cell division"/>
    <property type="evidence" value="ECO:0007669"/>
    <property type="project" value="UniProtKB-KW"/>
</dbReference>
<sequence>MPFQRSRDNILTFKRKVVKEKGHEERKQPLHPAVRRRRMIWLGVMVTIFCWCVVELIIQQNRIWDKEEALAAKRQELAEAKRKTAHINAEIKKLHRKDYLLELAHKMGYSKPGEQIYSLPDKR</sequence>
<feature type="transmembrane region" description="Helical" evidence="2">
    <location>
        <begin position="39"/>
        <end position="58"/>
    </location>
</feature>
<keyword evidence="2" id="KW-0812">Transmembrane</keyword>
<comment type="caution">
    <text evidence="3">The sequence shown here is derived from an EMBL/GenBank/DDBJ whole genome shotgun (WGS) entry which is preliminary data.</text>
</comment>
<keyword evidence="2" id="KW-0472">Membrane</keyword>
<dbReference type="Proteomes" id="UP001157946">
    <property type="component" value="Unassembled WGS sequence"/>
</dbReference>
<dbReference type="InterPro" id="IPR007060">
    <property type="entry name" value="FtsL/DivIC"/>
</dbReference>
<dbReference type="PANTHER" id="PTHR40027">
    <property type="entry name" value="CELL DIVISION PROTEIN DIVIC"/>
    <property type="match status" value="1"/>
</dbReference>
<keyword evidence="2" id="KW-1133">Transmembrane helix</keyword>
<dbReference type="RefSeq" id="WP_102991260.1">
    <property type="nucleotide sequence ID" value="NZ_FXTU01000007.1"/>
</dbReference>
<feature type="coiled-coil region" evidence="1">
    <location>
        <begin position="63"/>
        <end position="97"/>
    </location>
</feature>
<reference evidence="3" key="1">
    <citation type="submission" date="2017-05" db="EMBL/GenBank/DDBJ databases">
        <authorList>
            <person name="Varghese N."/>
            <person name="Submissions S."/>
        </authorList>
    </citation>
    <scope>NUCLEOTIDE SEQUENCE</scope>
    <source>
        <strain evidence="3">DSM 45262</strain>
    </source>
</reference>
<dbReference type="EMBL" id="FXTU01000007">
    <property type="protein sequence ID" value="SMP30883.1"/>
    <property type="molecule type" value="Genomic_DNA"/>
</dbReference>
<dbReference type="InterPro" id="IPR039076">
    <property type="entry name" value="DivIC"/>
</dbReference>
<proteinExistence type="predicted"/>
<evidence type="ECO:0000256" key="1">
    <source>
        <dbReference type="SAM" id="Coils"/>
    </source>
</evidence>